<evidence type="ECO:0000256" key="5">
    <source>
        <dbReference type="ARBA" id="ARBA00023136"/>
    </source>
</evidence>
<comment type="subcellular location">
    <subcellularLocation>
        <location evidence="1">Cell membrane</location>
        <topology evidence="1">Multi-pass membrane protein</topology>
    </subcellularLocation>
</comment>
<proteinExistence type="predicted"/>
<evidence type="ECO:0008006" key="8">
    <source>
        <dbReference type="Google" id="ProtNLM"/>
    </source>
</evidence>
<organism evidence="7">
    <name type="scientific">marine metagenome</name>
    <dbReference type="NCBI Taxonomy" id="408172"/>
    <lineage>
        <taxon>unclassified sequences</taxon>
        <taxon>metagenomes</taxon>
        <taxon>ecological metagenomes</taxon>
    </lineage>
</organism>
<evidence type="ECO:0000256" key="6">
    <source>
        <dbReference type="SAM" id="Phobius"/>
    </source>
</evidence>
<feature type="non-terminal residue" evidence="7">
    <location>
        <position position="163"/>
    </location>
</feature>
<dbReference type="PIRSF" id="PIRSF019239">
    <property type="entry name" value="MrpE"/>
    <property type="match status" value="1"/>
</dbReference>
<evidence type="ECO:0000256" key="4">
    <source>
        <dbReference type="ARBA" id="ARBA00022989"/>
    </source>
</evidence>
<keyword evidence="5 6" id="KW-0472">Membrane</keyword>
<evidence type="ECO:0000256" key="2">
    <source>
        <dbReference type="ARBA" id="ARBA00022475"/>
    </source>
</evidence>
<dbReference type="EMBL" id="UINC01193607">
    <property type="protein sequence ID" value="SVE09307.1"/>
    <property type="molecule type" value="Genomic_DNA"/>
</dbReference>
<keyword evidence="3 6" id="KW-0812">Transmembrane</keyword>
<accession>A0A383ANB3</accession>
<dbReference type="Pfam" id="PF01899">
    <property type="entry name" value="MNHE"/>
    <property type="match status" value="1"/>
</dbReference>
<dbReference type="GO" id="GO:0005886">
    <property type="term" value="C:plasma membrane"/>
    <property type="evidence" value="ECO:0007669"/>
    <property type="project" value="UniProtKB-SubCell"/>
</dbReference>
<dbReference type="PANTHER" id="PTHR34584">
    <property type="entry name" value="NA(+)/H(+) ANTIPORTER SUBUNIT E1"/>
    <property type="match status" value="1"/>
</dbReference>
<dbReference type="InterPro" id="IPR002758">
    <property type="entry name" value="Cation_antiport_E"/>
</dbReference>
<gene>
    <name evidence="7" type="ORF">METZ01_LOCUS462161</name>
</gene>
<protein>
    <recommendedName>
        <fullName evidence="8">Cation transporter</fullName>
    </recommendedName>
</protein>
<evidence type="ECO:0000256" key="1">
    <source>
        <dbReference type="ARBA" id="ARBA00004651"/>
    </source>
</evidence>
<feature type="transmembrane region" description="Helical" evidence="6">
    <location>
        <begin position="31"/>
        <end position="54"/>
    </location>
</feature>
<feature type="transmembrane region" description="Helical" evidence="6">
    <location>
        <begin position="60"/>
        <end position="79"/>
    </location>
</feature>
<dbReference type="PANTHER" id="PTHR34584:SF1">
    <property type="entry name" value="NA(+)_H(+) ANTIPORTER SUBUNIT E1"/>
    <property type="match status" value="1"/>
</dbReference>
<feature type="transmembrane region" description="Helical" evidence="6">
    <location>
        <begin position="6"/>
        <end position="24"/>
    </location>
</feature>
<keyword evidence="2" id="KW-1003">Cell membrane</keyword>
<keyword evidence="4 6" id="KW-1133">Transmembrane helix</keyword>
<name>A0A383ANB3_9ZZZZ</name>
<evidence type="ECO:0000256" key="3">
    <source>
        <dbReference type="ARBA" id="ARBA00022692"/>
    </source>
</evidence>
<reference evidence="7" key="1">
    <citation type="submission" date="2018-05" db="EMBL/GenBank/DDBJ databases">
        <authorList>
            <person name="Lanie J.A."/>
            <person name="Ng W.-L."/>
            <person name="Kazmierczak K.M."/>
            <person name="Andrzejewski T.M."/>
            <person name="Davidsen T.M."/>
            <person name="Wayne K.J."/>
            <person name="Tettelin H."/>
            <person name="Glass J.I."/>
            <person name="Rusch D."/>
            <person name="Podicherti R."/>
            <person name="Tsui H.-C.T."/>
            <person name="Winkler M.E."/>
        </authorList>
    </citation>
    <scope>NUCLEOTIDE SEQUENCE</scope>
</reference>
<evidence type="ECO:0000313" key="7">
    <source>
        <dbReference type="EMBL" id="SVE09307.1"/>
    </source>
</evidence>
<dbReference type="AlphaFoldDB" id="A0A383ANB3"/>
<dbReference type="GO" id="GO:0008324">
    <property type="term" value="F:monoatomic cation transmembrane transporter activity"/>
    <property type="evidence" value="ECO:0007669"/>
    <property type="project" value="InterPro"/>
</dbReference>
<sequence>MSKYDIFFHKISLIISLAVLWIMLSGHYTPLLLSLGLLSVLIVAFISSRMNLIIFDQPILQLYFIKFIPYGFWLIIQILKSNIDVCRRILNPKLPINPQLVKVKSTQTSNLAKVIYANSITLTPGTISIDLDGSEIEVHSLSEKGVDELKTGTMDKKITDAEA</sequence>